<comment type="caution">
    <text evidence="6">The sequence shown here is derived from an EMBL/GenBank/DDBJ whole genome shotgun (WGS) entry which is preliminary data.</text>
</comment>
<name>A0A8T1AWI7_9STRA</name>
<keyword evidence="1" id="KW-0863">Zinc-finger</keyword>
<dbReference type="EMBL" id="RCMK01001769">
    <property type="protein sequence ID" value="KAG2888640.1"/>
    <property type="molecule type" value="Genomic_DNA"/>
</dbReference>
<dbReference type="GO" id="GO:0003676">
    <property type="term" value="F:nucleic acid binding"/>
    <property type="evidence" value="ECO:0007669"/>
    <property type="project" value="InterPro"/>
</dbReference>
<feature type="domain" description="CCHC-type" evidence="3">
    <location>
        <begin position="97"/>
        <end position="113"/>
    </location>
</feature>
<dbReference type="Proteomes" id="UP000736787">
    <property type="component" value="Unassembled WGS sequence"/>
</dbReference>
<dbReference type="Gene3D" id="4.10.60.10">
    <property type="entry name" value="Zinc finger, CCHC-type"/>
    <property type="match status" value="1"/>
</dbReference>
<dbReference type="Pfam" id="PF00098">
    <property type="entry name" value="zf-CCHC"/>
    <property type="match status" value="1"/>
</dbReference>
<feature type="region of interest" description="Disordered" evidence="2">
    <location>
        <begin position="55"/>
        <end position="81"/>
    </location>
</feature>
<evidence type="ECO:0000256" key="1">
    <source>
        <dbReference type="PROSITE-ProRule" id="PRU00047"/>
    </source>
</evidence>
<dbReference type="InterPro" id="IPR001878">
    <property type="entry name" value="Znf_CCHC"/>
</dbReference>
<dbReference type="InterPro" id="IPR036875">
    <property type="entry name" value="Znf_CCHC_sf"/>
</dbReference>
<keyword evidence="1" id="KW-0862">Zinc</keyword>
<evidence type="ECO:0000313" key="7">
    <source>
        <dbReference type="EMBL" id="KAG2960913.1"/>
    </source>
</evidence>
<dbReference type="EMBL" id="RCML01001695">
    <property type="protein sequence ID" value="KAG2960913.1"/>
    <property type="molecule type" value="Genomic_DNA"/>
</dbReference>
<reference evidence="6" key="1">
    <citation type="submission" date="2018-10" db="EMBL/GenBank/DDBJ databases">
        <title>Effector identification in a new, highly contiguous assembly of the strawberry crown rot pathogen Phytophthora cactorum.</title>
        <authorList>
            <person name="Armitage A.D."/>
            <person name="Nellist C.F."/>
            <person name="Bates H."/>
            <person name="Vickerstaff R.J."/>
            <person name="Harrison R.J."/>
        </authorList>
    </citation>
    <scope>NUCLEOTIDE SEQUENCE</scope>
    <source>
        <strain evidence="4">15-7</strain>
        <strain evidence="5">4032</strain>
        <strain evidence="6">4040</strain>
        <strain evidence="7">P415</strain>
        <strain evidence="8">P421</strain>
    </source>
</reference>
<accession>A0A8T1AWI7</accession>
<dbReference type="Proteomes" id="UP000735874">
    <property type="component" value="Unassembled WGS sequence"/>
</dbReference>
<dbReference type="EMBL" id="RCMG01004081">
    <property type="protein sequence ID" value="KAG2796519.1"/>
    <property type="molecule type" value="Genomic_DNA"/>
</dbReference>
<evidence type="ECO:0000313" key="9">
    <source>
        <dbReference type="Proteomes" id="UP000736787"/>
    </source>
</evidence>
<dbReference type="Proteomes" id="UP000774804">
    <property type="component" value="Unassembled WGS sequence"/>
</dbReference>
<dbReference type="SUPFAM" id="SSF57756">
    <property type="entry name" value="Retrovirus zinc finger-like domains"/>
    <property type="match status" value="1"/>
</dbReference>
<evidence type="ECO:0000259" key="3">
    <source>
        <dbReference type="PROSITE" id="PS50158"/>
    </source>
</evidence>
<organism evidence="6 9">
    <name type="scientific">Phytophthora cactorum</name>
    <dbReference type="NCBI Taxonomy" id="29920"/>
    <lineage>
        <taxon>Eukaryota</taxon>
        <taxon>Sar</taxon>
        <taxon>Stramenopiles</taxon>
        <taxon>Oomycota</taxon>
        <taxon>Peronosporomycetes</taxon>
        <taxon>Peronosporales</taxon>
        <taxon>Peronosporaceae</taxon>
        <taxon>Phytophthora</taxon>
    </lineage>
</organism>
<sequence length="124" mass="13466">MRELTACRVGNPLHEHIKVTVFMDGLWVGPTRTQLFGVQTSTLEEAIQVALQEEDSHHQARTPASAWPGGSTPCANRTAPSGPVPMELGLAEQQDIRCYGCGRLGHMKRACPQEDSVSGFLPGR</sequence>
<dbReference type="EMBL" id="RCMV01002932">
    <property type="protein sequence ID" value="KAG3200576.1"/>
    <property type="molecule type" value="Genomic_DNA"/>
</dbReference>
<proteinExistence type="predicted"/>
<evidence type="ECO:0000313" key="4">
    <source>
        <dbReference type="EMBL" id="KAG2796519.1"/>
    </source>
</evidence>
<gene>
    <name evidence="4" type="ORF">PC113_g25132</name>
    <name evidence="5" type="ORF">PC115_g23482</name>
    <name evidence="6" type="ORF">PC117_g24860</name>
    <name evidence="7" type="ORF">PC118_g22255</name>
    <name evidence="8" type="ORF">PC129_g23786</name>
</gene>
<dbReference type="GO" id="GO:0008270">
    <property type="term" value="F:zinc ion binding"/>
    <property type="evidence" value="ECO:0007669"/>
    <property type="project" value="UniProtKB-KW"/>
</dbReference>
<dbReference type="Proteomes" id="UP000697107">
    <property type="component" value="Unassembled WGS sequence"/>
</dbReference>
<evidence type="ECO:0000256" key="2">
    <source>
        <dbReference type="SAM" id="MobiDB-lite"/>
    </source>
</evidence>
<keyword evidence="1" id="KW-0479">Metal-binding</keyword>
<evidence type="ECO:0000313" key="8">
    <source>
        <dbReference type="EMBL" id="KAG3200576.1"/>
    </source>
</evidence>
<protein>
    <recommendedName>
        <fullName evidence="3">CCHC-type domain-containing protein</fullName>
    </recommendedName>
</protein>
<evidence type="ECO:0000313" key="5">
    <source>
        <dbReference type="EMBL" id="KAG2876974.1"/>
    </source>
</evidence>
<dbReference type="EMBL" id="RCMI01002369">
    <property type="protein sequence ID" value="KAG2876974.1"/>
    <property type="molecule type" value="Genomic_DNA"/>
</dbReference>
<dbReference type="Proteomes" id="UP000760860">
    <property type="component" value="Unassembled WGS sequence"/>
</dbReference>
<evidence type="ECO:0000313" key="6">
    <source>
        <dbReference type="EMBL" id="KAG2888640.1"/>
    </source>
</evidence>
<dbReference type="AlphaFoldDB" id="A0A8T1AWI7"/>
<dbReference type="SMART" id="SM00343">
    <property type="entry name" value="ZnF_C2HC"/>
    <property type="match status" value="1"/>
</dbReference>
<dbReference type="PROSITE" id="PS50158">
    <property type="entry name" value="ZF_CCHC"/>
    <property type="match status" value="1"/>
</dbReference>